<organism evidence="2">
    <name type="scientific">marine sediment metagenome</name>
    <dbReference type="NCBI Taxonomy" id="412755"/>
    <lineage>
        <taxon>unclassified sequences</taxon>
        <taxon>metagenomes</taxon>
        <taxon>ecological metagenomes</taxon>
    </lineage>
</organism>
<name>A0A0F9TH54_9ZZZZ</name>
<proteinExistence type="predicted"/>
<feature type="transmembrane region" description="Helical" evidence="1">
    <location>
        <begin position="12"/>
        <end position="29"/>
    </location>
</feature>
<protein>
    <submittedName>
        <fullName evidence="2">Uncharacterized protein</fullName>
    </submittedName>
</protein>
<feature type="transmembrane region" description="Helical" evidence="1">
    <location>
        <begin position="35"/>
        <end position="54"/>
    </location>
</feature>
<keyword evidence="1" id="KW-0472">Membrane</keyword>
<reference evidence="2" key="1">
    <citation type="journal article" date="2015" name="Nature">
        <title>Complex archaea that bridge the gap between prokaryotes and eukaryotes.</title>
        <authorList>
            <person name="Spang A."/>
            <person name="Saw J.H."/>
            <person name="Jorgensen S.L."/>
            <person name="Zaremba-Niedzwiedzka K."/>
            <person name="Martijn J."/>
            <person name="Lind A.E."/>
            <person name="van Eijk R."/>
            <person name="Schleper C."/>
            <person name="Guy L."/>
            <person name="Ettema T.J."/>
        </authorList>
    </citation>
    <scope>NUCLEOTIDE SEQUENCE</scope>
</reference>
<evidence type="ECO:0000313" key="2">
    <source>
        <dbReference type="EMBL" id="KKN74252.1"/>
    </source>
</evidence>
<keyword evidence="1" id="KW-1133">Transmembrane helix</keyword>
<dbReference type="EMBL" id="LAZR01000329">
    <property type="protein sequence ID" value="KKN74252.1"/>
    <property type="molecule type" value="Genomic_DNA"/>
</dbReference>
<dbReference type="AlphaFoldDB" id="A0A0F9TH54"/>
<accession>A0A0F9TH54</accession>
<sequence>MTKPLSKTDPKTYALCLLVMLGIASTTIIEGLRLGSWVLVVVGLVLAASFWVSWARRHKDSA</sequence>
<gene>
    <name evidence="2" type="ORF">LCGC14_0391910</name>
</gene>
<evidence type="ECO:0000256" key="1">
    <source>
        <dbReference type="SAM" id="Phobius"/>
    </source>
</evidence>
<keyword evidence="1" id="KW-0812">Transmembrane</keyword>
<comment type="caution">
    <text evidence="2">The sequence shown here is derived from an EMBL/GenBank/DDBJ whole genome shotgun (WGS) entry which is preliminary data.</text>
</comment>